<comment type="similarity">
    <text evidence="7">Belongs to the binding-protein-dependent transport system permease family.</text>
</comment>
<evidence type="ECO:0000313" key="9">
    <source>
        <dbReference type="EMBL" id="GIE50184.1"/>
    </source>
</evidence>
<evidence type="ECO:0000256" key="4">
    <source>
        <dbReference type="ARBA" id="ARBA00022692"/>
    </source>
</evidence>
<accession>A0A919JNP9</accession>
<evidence type="ECO:0000256" key="1">
    <source>
        <dbReference type="ARBA" id="ARBA00004651"/>
    </source>
</evidence>
<dbReference type="Gene3D" id="1.10.3720.10">
    <property type="entry name" value="MetI-like"/>
    <property type="match status" value="1"/>
</dbReference>
<dbReference type="Proteomes" id="UP000647172">
    <property type="component" value="Unassembled WGS sequence"/>
</dbReference>
<keyword evidence="3" id="KW-1003">Cell membrane</keyword>
<proteinExistence type="inferred from homology"/>
<keyword evidence="5 7" id="KW-1133">Transmembrane helix</keyword>
<dbReference type="SUPFAM" id="SSF161098">
    <property type="entry name" value="MetI-like"/>
    <property type="match status" value="1"/>
</dbReference>
<protein>
    <submittedName>
        <fullName evidence="9">Glycerol-3-phosphate ABC transporter permease</fullName>
    </submittedName>
</protein>
<keyword evidence="2 7" id="KW-0813">Transport</keyword>
<keyword evidence="6 7" id="KW-0472">Membrane</keyword>
<organism evidence="9 10">
    <name type="scientific">Actinoplanes nipponensis</name>
    <dbReference type="NCBI Taxonomy" id="135950"/>
    <lineage>
        <taxon>Bacteria</taxon>
        <taxon>Bacillati</taxon>
        <taxon>Actinomycetota</taxon>
        <taxon>Actinomycetes</taxon>
        <taxon>Micromonosporales</taxon>
        <taxon>Micromonosporaceae</taxon>
        <taxon>Actinoplanes</taxon>
    </lineage>
</organism>
<dbReference type="PROSITE" id="PS50928">
    <property type="entry name" value="ABC_TM1"/>
    <property type="match status" value="1"/>
</dbReference>
<dbReference type="PANTHER" id="PTHR30193:SF37">
    <property type="entry name" value="INNER MEMBRANE ABC TRANSPORTER PERMEASE PROTEIN YCJO"/>
    <property type="match status" value="1"/>
</dbReference>
<evidence type="ECO:0000256" key="3">
    <source>
        <dbReference type="ARBA" id="ARBA00022475"/>
    </source>
</evidence>
<dbReference type="GO" id="GO:0005886">
    <property type="term" value="C:plasma membrane"/>
    <property type="evidence" value="ECO:0007669"/>
    <property type="project" value="UniProtKB-SubCell"/>
</dbReference>
<name>A0A919JNP9_9ACTN</name>
<evidence type="ECO:0000256" key="6">
    <source>
        <dbReference type="ARBA" id="ARBA00023136"/>
    </source>
</evidence>
<evidence type="ECO:0000256" key="5">
    <source>
        <dbReference type="ARBA" id="ARBA00022989"/>
    </source>
</evidence>
<dbReference type="Pfam" id="PF00528">
    <property type="entry name" value="BPD_transp_1"/>
    <property type="match status" value="1"/>
</dbReference>
<dbReference type="GO" id="GO:0055085">
    <property type="term" value="P:transmembrane transport"/>
    <property type="evidence" value="ECO:0007669"/>
    <property type="project" value="InterPro"/>
</dbReference>
<dbReference type="CDD" id="cd06261">
    <property type="entry name" value="TM_PBP2"/>
    <property type="match status" value="1"/>
</dbReference>
<feature type="transmembrane region" description="Helical" evidence="7">
    <location>
        <begin position="235"/>
        <end position="257"/>
    </location>
</feature>
<comment type="subcellular location">
    <subcellularLocation>
        <location evidence="1 7">Cell membrane</location>
        <topology evidence="1 7">Multi-pass membrane protein</topology>
    </subcellularLocation>
</comment>
<keyword evidence="10" id="KW-1185">Reference proteome</keyword>
<dbReference type="InterPro" id="IPR051393">
    <property type="entry name" value="ABC_transporter_permease"/>
</dbReference>
<dbReference type="AlphaFoldDB" id="A0A919JNP9"/>
<evidence type="ECO:0000313" key="10">
    <source>
        <dbReference type="Proteomes" id="UP000647172"/>
    </source>
</evidence>
<feature type="transmembrane region" description="Helical" evidence="7">
    <location>
        <begin position="288"/>
        <end position="308"/>
    </location>
</feature>
<feature type="transmembrane region" description="Helical" evidence="7">
    <location>
        <begin position="95"/>
        <end position="116"/>
    </location>
</feature>
<evidence type="ECO:0000259" key="8">
    <source>
        <dbReference type="PROSITE" id="PS50928"/>
    </source>
</evidence>
<keyword evidence="4 7" id="KW-0812">Transmembrane</keyword>
<feature type="transmembrane region" description="Helical" evidence="7">
    <location>
        <begin position="29"/>
        <end position="52"/>
    </location>
</feature>
<feature type="transmembrane region" description="Helical" evidence="7">
    <location>
        <begin position="177"/>
        <end position="200"/>
    </location>
</feature>
<dbReference type="EMBL" id="BOMQ01000045">
    <property type="protein sequence ID" value="GIE50184.1"/>
    <property type="molecule type" value="Genomic_DNA"/>
</dbReference>
<sequence>MVDVLETAATSTSAPATRAPRRGAGLTPYLFLLPYVVLFVTFTLVPAGYGLWISLHDWDYLLAGKPFVGLDNYQALFDSASPVFDFFWQSMQATAIFTVFSVPLLVTVPLAIALLLNRSFKGRTFFRAVYFAPYVLGVAVIGVLWRFLLDPNLGAVNALLGAVGLPDDTAWTTGLPWAWISLVGVTVWWTLGFNAVIYLAGLQDIPRELYDAAKVDGAGRWAEFRSVTLPGLRPVLLFIVINTILASSNMFGQAYLITQGAPGVETRTAIMYIAEEGLRSYRMGSAAAMSYLLTLALLLVSMITFRLFRTKD</sequence>
<comment type="caution">
    <text evidence="9">The sequence shown here is derived from an EMBL/GenBank/DDBJ whole genome shotgun (WGS) entry which is preliminary data.</text>
</comment>
<feature type="domain" description="ABC transmembrane type-1" evidence="8">
    <location>
        <begin position="91"/>
        <end position="304"/>
    </location>
</feature>
<evidence type="ECO:0000256" key="7">
    <source>
        <dbReference type="RuleBase" id="RU363032"/>
    </source>
</evidence>
<dbReference type="RefSeq" id="WP_203769850.1">
    <property type="nucleotide sequence ID" value="NZ_BAAAYJ010000007.1"/>
</dbReference>
<dbReference type="PANTHER" id="PTHR30193">
    <property type="entry name" value="ABC TRANSPORTER PERMEASE PROTEIN"/>
    <property type="match status" value="1"/>
</dbReference>
<gene>
    <name evidence="9" type="ORF">Ani05nite_37180</name>
</gene>
<feature type="transmembrane region" description="Helical" evidence="7">
    <location>
        <begin position="128"/>
        <end position="148"/>
    </location>
</feature>
<reference evidence="9" key="1">
    <citation type="submission" date="2021-01" db="EMBL/GenBank/DDBJ databases">
        <title>Whole genome shotgun sequence of Actinoplanes nipponensis NBRC 14063.</title>
        <authorList>
            <person name="Komaki H."/>
            <person name="Tamura T."/>
        </authorList>
    </citation>
    <scope>NUCLEOTIDE SEQUENCE</scope>
    <source>
        <strain evidence="9">NBRC 14063</strain>
    </source>
</reference>
<dbReference type="InterPro" id="IPR035906">
    <property type="entry name" value="MetI-like_sf"/>
</dbReference>
<dbReference type="InterPro" id="IPR000515">
    <property type="entry name" value="MetI-like"/>
</dbReference>
<evidence type="ECO:0000256" key="2">
    <source>
        <dbReference type="ARBA" id="ARBA00022448"/>
    </source>
</evidence>